<proteinExistence type="predicted"/>
<reference evidence="2" key="1">
    <citation type="journal article" date="2023" name="Plant J.">
        <title>Genome sequences and population genomics provide insights into the demographic history, inbreeding, and mutation load of two 'living fossil' tree species of Dipteronia.</title>
        <authorList>
            <person name="Feng Y."/>
            <person name="Comes H.P."/>
            <person name="Chen J."/>
            <person name="Zhu S."/>
            <person name="Lu R."/>
            <person name="Zhang X."/>
            <person name="Li P."/>
            <person name="Qiu J."/>
            <person name="Olsen K.M."/>
            <person name="Qiu Y."/>
        </authorList>
    </citation>
    <scope>NUCLEOTIDE SEQUENCE</scope>
    <source>
        <strain evidence="2">NBL</strain>
    </source>
</reference>
<dbReference type="GO" id="GO:0003838">
    <property type="term" value="F:sterol 24-C-methyltransferase activity"/>
    <property type="evidence" value="ECO:0007669"/>
    <property type="project" value="TreeGrafter"/>
</dbReference>
<dbReference type="PANTHER" id="PTHR44068:SF3">
    <property type="entry name" value="METHYLTRANSFERASE"/>
    <property type="match status" value="1"/>
</dbReference>
<dbReference type="Proteomes" id="UP001281410">
    <property type="component" value="Unassembled WGS sequence"/>
</dbReference>
<dbReference type="GO" id="GO:0016126">
    <property type="term" value="P:sterol biosynthetic process"/>
    <property type="evidence" value="ECO:0007669"/>
    <property type="project" value="TreeGrafter"/>
</dbReference>
<dbReference type="GO" id="GO:0032259">
    <property type="term" value="P:methylation"/>
    <property type="evidence" value="ECO:0007669"/>
    <property type="project" value="UniProtKB-KW"/>
</dbReference>
<dbReference type="AlphaFoldDB" id="A0AAE0E7K8"/>
<keyword evidence="1" id="KW-0489">Methyltransferase</keyword>
<comment type="caution">
    <text evidence="2">The sequence shown here is derived from an EMBL/GenBank/DDBJ whole genome shotgun (WGS) entry which is preliminary data.</text>
</comment>
<dbReference type="PANTHER" id="PTHR44068">
    <property type="entry name" value="ZGC:194242"/>
    <property type="match status" value="1"/>
</dbReference>
<evidence type="ECO:0000313" key="2">
    <source>
        <dbReference type="EMBL" id="KAK3217839.1"/>
    </source>
</evidence>
<keyword evidence="1" id="KW-0808">Transferase</keyword>
<dbReference type="GO" id="GO:0005783">
    <property type="term" value="C:endoplasmic reticulum"/>
    <property type="evidence" value="ECO:0007669"/>
    <property type="project" value="TreeGrafter"/>
</dbReference>
<accession>A0AAE0E7K8</accession>
<dbReference type="EMBL" id="JANJYJ010000004">
    <property type="protein sequence ID" value="KAK3217839.1"/>
    <property type="molecule type" value="Genomic_DNA"/>
</dbReference>
<evidence type="ECO:0000313" key="3">
    <source>
        <dbReference type="Proteomes" id="UP001281410"/>
    </source>
</evidence>
<organism evidence="2 3">
    <name type="scientific">Dipteronia sinensis</name>
    <dbReference type="NCBI Taxonomy" id="43782"/>
    <lineage>
        <taxon>Eukaryota</taxon>
        <taxon>Viridiplantae</taxon>
        <taxon>Streptophyta</taxon>
        <taxon>Embryophyta</taxon>
        <taxon>Tracheophyta</taxon>
        <taxon>Spermatophyta</taxon>
        <taxon>Magnoliopsida</taxon>
        <taxon>eudicotyledons</taxon>
        <taxon>Gunneridae</taxon>
        <taxon>Pentapetalae</taxon>
        <taxon>rosids</taxon>
        <taxon>malvids</taxon>
        <taxon>Sapindales</taxon>
        <taxon>Sapindaceae</taxon>
        <taxon>Hippocastanoideae</taxon>
        <taxon>Acereae</taxon>
        <taxon>Dipteronia</taxon>
    </lineage>
</organism>
<protein>
    <submittedName>
        <fullName evidence="2">Uncharacterized protein</fullName>
    </submittedName>
</protein>
<gene>
    <name evidence="2" type="ORF">Dsin_011809</name>
</gene>
<keyword evidence="3" id="KW-1185">Reference proteome</keyword>
<sequence length="119" mass="13750">MTACFVMEAISILFKANIDIVHVLLLLCNFLCFRQLCNVSSCFVHIYLDVLETLQELNRTAEVDKTCNFVKVDYRMCPQLNYRMKMMFADNTFDGIFAIEATCQAPNVVCHIMKYSIDL</sequence>
<name>A0AAE0E7K8_9ROSI</name>
<dbReference type="InterPro" id="IPR050447">
    <property type="entry name" value="Erg6_SMT_methyltransf"/>
</dbReference>
<evidence type="ECO:0000256" key="1">
    <source>
        <dbReference type="ARBA" id="ARBA00022603"/>
    </source>
</evidence>